<dbReference type="SUPFAM" id="SSF46894">
    <property type="entry name" value="C-terminal effector domain of the bipartite response regulators"/>
    <property type="match status" value="1"/>
</dbReference>
<dbReference type="Pfam" id="PF03704">
    <property type="entry name" value="BTAD"/>
    <property type="match status" value="1"/>
</dbReference>
<dbReference type="SMART" id="SM00862">
    <property type="entry name" value="Trans_reg_C"/>
    <property type="match status" value="1"/>
</dbReference>
<dbReference type="SUPFAM" id="SSF48452">
    <property type="entry name" value="TPR-like"/>
    <property type="match status" value="3"/>
</dbReference>
<dbReference type="Pfam" id="PF00486">
    <property type="entry name" value="Trans_reg_C"/>
    <property type="match status" value="1"/>
</dbReference>
<gene>
    <name evidence="5" type="ORF">GCM10009754_22810</name>
</gene>
<dbReference type="CDD" id="cd15831">
    <property type="entry name" value="BTAD"/>
    <property type="match status" value="1"/>
</dbReference>
<dbReference type="SUPFAM" id="SSF52540">
    <property type="entry name" value="P-loop containing nucleoside triphosphate hydrolases"/>
    <property type="match status" value="1"/>
</dbReference>
<evidence type="ECO:0000256" key="1">
    <source>
        <dbReference type="ARBA" id="ARBA00005820"/>
    </source>
</evidence>
<dbReference type="EMBL" id="BAAANN010000007">
    <property type="protein sequence ID" value="GAA1953086.1"/>
    <property type="molecule type" value="Genomic_DNA"/>
</dbReference>
<dbReference type="SMART" id="SM00028">
    <property type="entry name" value="TPR"/>
    <property type="match status" value="5"/>
</dbReference>
<keyword evidence="6" id="KW-1185">Reference proteome</keyword>
<protein>
    <submittedName>
        <fullName evidence="5">BTAD domain-containing putative transcriptional regulator</fullName>
    </submittedName>
</protein>
<keyword evidence="2 3" id="KW-0238">DNA-binding</keyword>
<dbReference type="InterPro" id="IPR027417">
    <property type="entry name" value="P-loop_NTPase"/>
</dbReference>
<dbReference type="SMART" id="SM01043">
    <property type="entry name" value="BTAD"/>
    <property type="match status" value="1"/>
</dbReference>
<proteinExistence type="inferred from homology"/>
<dbReference type="Pfam" id="PF25872">
    <property type="entry name" value="HTH_77"/>
    <property type="match status" value="1"/>
</dbReference>
<evidence type="ECO:0000313" key="6">
    <source>
        <dbReference type="Proteomes" id="UP001501116"/>
    </source>
</evidence>
<evidence type="ECO:0000259" key="4">
    <source>
        <dbReference type="PROSITE" id="PS51755"/>
    </source>
</evidence>
<comment type="similarity">
    <text evidence="1">Belongs to the AfsR/DnrI/RedD regulatory family.</text>
</comment>
<dbReference type="PANTHER" id="PTHR47691">
    <property type="entry name" value="REGULATOR-RELATED"/>
    <property type="match status" value="1"/>
</dbReference>
<evidence type="ECO:0000313" key="5">
    <source>
        <dbReference type="EMBL" id="GAA1953086.1"/>
    </source>
</evidence>
<comment type="caution">
    <text evidence="5">The sequence shown here is derived from an EMBL/GenBank/DDBJ whole genome shotgun (WGS) entry which is preliminary data.</text>
</comment>
<dbReference type="Gene3D" id="1.25.40.10">
    <property type="entry name" value="Tetratricopeptide repeat domain"/>
    <property type="match status" value="2"/>
</dbReference>
<dbReference type="Gene3D" id="3.40.50.300">
    <property type="entry name" value="P-loop containing nucleotide triphosphate hydrolases"/>
    <property type="match status" value="1"/>
</dbReference>
<dbReference type="PROSITE" id="PS51755">
    <property type="entry name" value="OMPR_PHOB"/>
    <property type="match status" value="1"/>
</dbReference>
<dbReference type="InterPro" id="IPR058852">
    <property type="entry name" value="HTH_77"/>
</dbReference>
<evidence type="ECO:0000256" key="3">
    <source>
        <dbReference type="PROSITE-ProRule" id="PRU01091"/>
    </source>
</evidence>
<organism evidence="5 6">
    <name type="scientific">Amycolatopsis minnesotensis</name>
    <dbReference type="NCBI Taxonomy" id="337894"/>
    <lineage>
        <taxon>Bacteria</taxon>
        <taxon>Bacillati</taxon>
        <taxon>Actinomycetota</taxon>
        <taxon>Actinomycetes</taxon>
        <taxon>Pseudonocardiales</taxon>
        <taxon>Pseudonocardiaceae</taxon>
        <taxon>Amycolatopsis</taxon>
    </lineage>
</organism>
<dbReference type="PRINTS" id="PR00364">
    <property type="entry name" value="DISEASERSIST"/>
</dbReference>
<feature type="domain" description="OmpR/PhoB-type" evidence="4">
    <location>
        <begin position="1"/>
        <end position="89"/>
    </location>
</feature>
<dbReference type="PANTHER" id="PTHR47691:SF3">
    <property type="entry name" value="HTH-TYPE TRANSCRIPTIONAL REGULATOR RV0890C-RELATED"/>
    <property type="match status" value="1"/>
</dbReference>
<dbReference type="InterPro" id="IPR005158">
    <property type="entry name" value="BTAD"/>
</dbReference>
<dbReference type="Gene3D" id="1.10.10.10">
    <property type="entry name" value="Winged helix-like DNA-binding domain superfamily/Winged helix DNA-binding domain"/>
    <property type="match status" value="1"/>
</dbReference>
<dbReference type="InterPro" id="IPR016032">
    <property type="entry name" value="Sig_transdc_resp-reg_C-effctor"/>
</dbReference>
<evidence type="ECO:0000256" key="2">
    <source>
        <dbReference type="ARBA" id="ARBA00023125"/>
    </source>
</evidence>
<dbReference type="InterPro" id="IPR036388">
    <property type="entry name" value="WH-like_DNA-bd_sf"/>
</dbReference>
<dbReference type="InterPro" id="IPR011990">
    <property type="entry name" value="TPR-like_helical_dom_sf"/>
</dbReference>
<name>A0ABN2QIQ4_9PSEU</name>
<feature type="DNA-binding region" description="OmpR/PhoB-type" evidence="3">
    <location>
        <begin position="1"/>
        <end position="89"/>
    </location>
</feature>
<dbReference type="InterPro" id="IPR019734">
    <property type="entry name" value="TPR_rpt"/>
</dbReference>
<dbReference type="InterPro" id="IPR001867">
    <property type="entry name" value="OmpR/PhoB-type_DNA-bd"/>
</dbReference>
<sequence length="1037" mass="110978">MRFAILGPVQATRADGSEVLPGGPRGRALLTLLALDAGRIVPAERLIDGLYGERPPDGAPNALQSQVSRLRSQLGVTIEHHSAGYRLALAGDDQVDAREFAKLAADGKSALAAGEHDEAARLLGEALALWRGRALADVPSAEAQATRLEEERLAVTEDHVEARLRVGEHEALLPPLRELASEHPLRERFHAQLVRALHASGKPAEALTAFEHARRTLADELGADPSPELAAAHLAVLTGEQPRVTARRGLPAQLTSFVGRQDDLDRIEARLTGHRLVTLTGPGGAGKTRLALEAAARSRHDVHLVQLAPLTDGEDVPQTTLTALGLRDTDATGRSTTPPADRLVAALADRPVLLVFDNCEHVIDDAAALAARLLAACPRLRLLATSREPLGITGEDLVAVSRLAVPPPGTPAGRVLEFPAVRLFADRAAAGGRDLVLDAGIAEHVRRVCAALDGLPLAIELAAARVRTLPIEEISARLDDRFGLLAKGSRTADARHRGLRAVVEWSWDLLDDDERALAMRLSVFAGGATISAIDAIAEVSGLPSALELLTGLVDKSFAEIGGDRYRMLETIKAFCAERLAEAGETERFHRAHAEYHLALATEAGRHILTADQLGALAKLDVEHDELLGALRWAIEADHELALRLIGALSAYWLLRGKRFEGAALSRELTERLAPEQPEDLREEYLLCLLHAVHGVRDTEAVRARIDAASTGTRQRLPSRWPVLSVLNAMFAGPPPDARYDDYVDVSQIPADDAWGWALVRVGEGLTRLYHGRPADAIGLLTDGLARFRVLGERWGLSITLTHLAQIVSWQGDQERALTLLDEAIELTGLLGSMEETADLVRQRADCLLRLGDRAGARAGYLRAVELASPSGALDKLAEAHLALANLHRLEGDHAEAARLCALALEECPRAGFSSNELPARVHHTMGRIGIAEGRLTEAAALIGRAVEVARRTDNAELTACTVEALAEIALVEGDAARAARLLGAGASVRGMSISGDPDIERVTAGVAKALGDAFDIEYANGRALRSQEVLTIPAGTR</sequence>
<dbReference type="RefSeq" id="WP_344416522.1">
    <property type="nucleotide sequence ID" value="NZ_BAAANN010000007.1"/>
</dbReference>
<dbReference type="Proteomes" id="UP001501116">
    <property type="component" value="Unassembled WGS sequence"/>
</dbReference>
<accession>A0ABN2QIQ4</accession>
<reference evidence="5 6" key="1">
    <citation type="journal article" date="2019" name="Int. J. Syst. Evol. Microbiol.">
        <title>The Global Catalogue of Microorganisms (GCM) 10K type strain sequencing project: providing services to taxonomists for standard genome sequencing and annotation.</title>
        <authorList>
            <consortium name="The Broad Institute Genomics Platform"/>
            <consortium name="The Broad Institute Genome Sequencing Center for Infectious Disease"/>
            <person name="Wu L."/>
            <person name="Ma J."/>
        </authorList>
    </citation>
    <scope>NUCLEOTIDE SEQUENCE [LARGE SCALE GENOMIC DNA]</scope>
    <source>
        <strain evidence="5 6">JCM 14545</strain>
    </source>
</reference>